<feature type="transmembrane region" description="Helical" evidence="8">
    <location>
        <begin position="45"/>
        <end position="67"/>
    </location>
</feature>
<comment type="similarity">
    <text evidence="2 8">Belongs to the UPF0056 (MarC) family.</text>
</comment>
<keyword evidence="10" id="KW-1185">Reference proteome</keyword>
<reference evidence="9 10" key="1">
    <citation type="journal article" date="2018" name="Int. J. Syst. Evol. Microbiol.">
        <title>Parvibium lacunae gen. nov., sp. nov., a new member of the family Alcaligenaceae isolated from a freshwater pond.</title>
        <authorList>
            <person name="Chen W.M."/>
            <person name="Xie P.B."/>
            <person name="Hsu M.Y."/>
            <person name="Sheu S.Y."/>
        </authorList>
    </citation>
    <scope>NUCLEOTIDE SEQUENCE [LARGE SCALE GENOMIC DNA]</scope>
    <source>
        <strain evidence="9 10">KMB9</strain>
    </source>
</reference>
<evidence type="ECO:0000256" key="8">
    <source>
        <dbReference type="RuleBase" id="RU362048"/>
    </source>
</evidence>
<keyword evidence="4" id="KW-0997">Cell inner membrane</keyword>
<feature type="transmembrane region" description="Helical" evidence="8">
    <location>
        <begin position="189"/>
        <end position="210"/>
    </location>
</feature>
<organism evidence="9 10">
    <name type="scientific">Parvibium lacunae</name>
    <dbReference type="NCBI Taxonomy" id="1888893"/>
    <lineage>
        <taxon>Bacteria</taxon>
        <taxon>Pseudomonadati</taxon>
        <taxon>Pseudomonadota</taxon>
        <taxon>Betaproteobacteria</taxon>
        <taxon>Burkholderiales</taxon>
        <taxon>Alcaligenaceae</taxon>
        <taxon>Parvibium</taxon>
    </lineage>
</organism>
<name>A0A368L6G2_9BURK</name>
<evidence type="ECO:0000256" key="1">
    <source>
        <dbReference type="ARBA" id="ARBA00004429"/>
    </source>
</evidence>
<dbReference type="InterPro" id="IPR002771">
    <property type="entry name" value="Multi_antbiot-R_MarC"/>
</dbReference>
<dbReference type="Proteomes" id="UP000252357">
    <property type="component" value="Unassembled WGS sequence"/>
</dbReference>
<keyword evidence="6 8" id="KW-1133">Transmembrane helix</keyword>
<dbReference type="NCBIfam" id="NF008228">
    <property type="entry name" value="PRK10995.1"/>
    <property type="match status" value="1"/>
</dbReference>
<evidence type="ECO:0000313" key="9">
    <source>
        <dbReference type="EMBL" id="RCS59217.1"/>
    </source>
</evidence>
<dbReference type="EMBL" id="QPGB01000001">
    <property type="protein sequence ID" value="RCS59217.1"/>
    <property type="molecule type" value="Genomic_DNA"/>
</dbReference>
<evidence type="ECO:0000256" key="5">
    <source>
        <dbReference type="ARBA" id="ARBA00022692"/>
    </source>
</evidence>
<sequence>MFEKTLLHFLLGGFISLITITNPLSKIPLFISLTAGSTSSLQKKIARQACLYAFFIMLVSLFAGTFILDFFGISYGALRIAGGITVAIVGYRMLFETANTQSASEHHHRNVAFFPLALPSISGPGTIAVVIGISTEIAELKGIPARSLAYSGTVLALLMTCLVMWLTLRSAQYVLTMIGREGMEAMTRMMGFLLICVGVQFMGSGVRAFMAGA</sequence>
<dbReference type="RefSeq" id="WP_114401367.1">
    <property type="nucleotide sequence ID" value="NZ_QPGB01000001.1"/>
</dbReference>
<keyword evidence="7 8" id="KW-0472">Membrane</keyword>
<dbReference type="Pfam" id="PF01914">
    <property type="entry name" value="MarC"/>
    <property type="match status" value="1"/>
</dbReference>
<gene>
    <name evidence="9" type="ORF">DU000_00185</name>
</gene>
<dbReference type="PANTHER" id="PTHR33508">
    <property type="entry name" value="UPF0056 MEMBRANE PROTEIN YHCE"/>
    <property type="match status" value="1"/>
</dbReference>
<dbReference type="NCBIfam" id="TIGR00427">
    <property type="entry name" value="NAAT family transporter"/>
    <property type="match status" value="1"/>
</dbReference>
<feature type="transmembrane region" description="Helical" evidence="8">
    <location>
        <begin position="73"/>
        <end position="91"/>
    </location>
</feature>
<dbReference type="GO" id="GO:0005886">
    <property type="term" value="C:plasma membrane"/>
    <property type="evidence" value="ECO:0007669"/>
    <property type="project" value="UniProtKB-SubCell"/>
</dbReference>
<proteinExistence type="inferred from homology"/>
<feature type="transmembrane region" description="Helical" evidence="8">
    <location>
        <begin position="112"/>
        <end position="135"/>
    </location>
</feature>
<dbReference type="PANTHER" id="PTHR33508:SF2">
    <property type="entry name" value="UPF0056 INNER MEMBRANE PROTEIN MARC"/>
    <property type="match status" value="1"/>
</dbReference>
<comment type="caution">
    <text evidence="9">The sequence shown here is derived from an EMBL/GenBank/DDBJ whole genome shotgun (WGS) entry which is preliminary data.</text>
</comment>
<evidence type="ECO:0000256" key="4">
    <source>
        <dbReference type="ARBA" id="ARBA00022519"/>
    </source>
</evidence>
<comment type="subcellular location">
    <subcellularLocation>
        <location evidence="1">Cell inner membrane</location>
        <topology evidence="1">Multi-pass membrane protein</topology>
    </subcellularLocation>
    <subcellularLocation>
        <location evidence="8">Cell membrane</location>
        <topology evidence="8">Multi-pass membrane protein</topology>
    </subcellularLocation>
</comment>
<keyword evidence="3" id="KW-1003">Cell membrane</keyword>
<accession>A0A368L6G2</accession>
<feature type="transmembrane region" description="Helical" evidence="8">
    <location>
        <begin position="147"/>
        <end position="168"/>
    </location>
</feature>
<dbReference type="AlphaFoldDB" id="A0A368L6G2"/>
<evidence type="ECO:0000256" key="6">
    <source>
        <dbReference type="ARBA" id="ARBA00022989"/>
    </source>
</evidence>
<protein>
    <recommendedName>
        <fullName evidence="8">UPF0056 membrane protein</fullName>
    </recommendedName>
</protein>
<evidence type="ECO:0000256" key="7">
    <source>
        <dbReference type="ARBA" id="ARBA00023136"/>
    </source>
</evidence>
<comment type="caution">
    <text evidence="8">Lacks conserved residue(s) required for the propagation of feature annotation.</text>
</comment>
<evidence type="ECO:0000256" key="2">
    <source>
        <dbReference type="ARBA" id="ARBA00009784"/>
    </source>
</evidence>
<evidence type="ECO:0000256" key="3">
    <source>
        <dbReference type="ARBA" id="ARBA00022475"/>
    </source>
</evidence>
<keyword evidence="5 8" id="KW-0812">Transmembrane</keyword>
<dbReference type="OrthoDB" id="21094at2"/>
<evidence type="ECO:0000313" key="10">
    <source>
        <dbReference type="Proteomes" id="UP000252357"/>
    </source>
</evidence>